<name>A0ACB9EDZ0_ARCLA</name>
<protein>
    <submittedName>
        <fullName evidence="1">Uncharacterized protein</fullName>
    </submittedName>
</protein>
<accession>A0ACB9EDZ0</accession>
<evidence type="ECO:0000313" key="1">
    <source>
        <dbReference type="EMBL" id="KAI3756991.1"/>
    </source>
</evidence>
<dbReference type="Proteomes" id="UP001055879">
    <property type="component" value="Linkage Group LG02"/>
</dbReference>
<gene>
    <name evidence="1" type="ORF">L6452_04524</name>
</gene>
<comment type="caution">
    <text evidence="1">The sequence shown here is derived from an EMBL/GenBank/DDBJ whole genome shotgun (WGS) entry which is preliminary data.</text>
</comment>
<reference evidence="2" key="1">
    <citation type="journal article" date="2022" name="Mol. Ecol. Resour.">
        <title>The genomes of chicory, endive, great burdock and yacon provide insights into Asteraceae palaeo-polyploidization history and plant inulin production.</title>
        <authorList>
            <person name="Fan W."/>
            <person name="Wang S."/>
            <person name="Wang H."/>
            <person name="Wang A."/>
            <person name="Jiang F."/>
            <person name="Liu H."/>
            <person name="Zhao H."/>
            <person name="Xu D."/>
            <person name="Zhang Y."/>
        </authorList>
    </citation>
    <scope>NUCLEOTIDE SEQUENCE [LARGE SCALE GENOMIC DNA]</scope>
    <source>
        <strain evidence="2">cv. Niubang</strain>
    </source>
</reference>
<dbReference type="EMBL" id="CM042048">
    <property type="protein sequence ID" value="KAI3756991.1"/>
    <property type="molecule type" value="Genomic_DNA"/>
</dbReference>
<reference evidence="1 2" key="2">
    <citation type="journal article" date="2022" name="Mol. Ecol. Resour.">
        <title>The genomes of chicory, endive, great burdock and yacon provide insights into Asteraceae paleo-polyploidization history and plant inulin production.</title>
        <authorList>
            <person name="Fan W."/>
            <person name="Wang S."/>
            <person name="Wang H."/>
            <person name="Wang A."/>
            <person name="Jiang F."/>
            <person name="Liu H."/>
            <person name="Zhao H."/>
            <person name="Xu D."/>
            <person name="Zhang Y."/>
        </authorList>
    </citation>
    <scope>NUCLEOTIDE SEQUENCE [LARGE SCALE GENOMIC DNA]</scope>
    <source>
        <strain evidence="2">cv. Niubang</strain>
    </source>
</reference>
<sequence length="121" mass="13637">MAGKHIINHLQAATPSPSLGFSSFSTCCRRLHESAYEKQVEYEVRVRSPVEDQQYWEPDPETGVFVPPDELKSEEPVVMSTTEETVLDEKAIFRPLEELELPAAESFTGEVPPVDPFAEEE</sequence>
<keyword evidence="2" id="KW-1185">Reference proteome</keyword>
<organism evidence="1 2">
    <name type="scientific">Arctium lappa</name>
    <name type="common">Greater burdock</name>
    <name type="synonym">Lappa major</name>
    <dbReference type="NCBI Taxonomy" id="4217"/>
    <lineage>
        <taxon>Eukaryota</taxon>
        <taxon>Viridiplantae</taxon>
        <taxon>Streptophyta</taxon>
        <taxon>Embryophyta</taxon>
        <taxon>Tracheophyta</taxon>
        <taxon>Spermatophyta</taxon>
        <taxon>Magnoliopsida</taxon>
        <taxon>eudicotyledons</taxon>
        <taxon>Gunneridae</taxon>
        <taxon>Pentapetalae</taxon>
        <taxon>asterids</taxon>
        <taxon>campanulids</taxon>
        <taxon>Asterales</taxon>
        <taxon>Asteraceae</taxon>
        <taxon>Carduoideae</taxon>
        <taxon>Cardueae</taxon>
        <taxon>Arctiinae</taxon>
        <taxon>Arctium</taxon>
    </lineage>
</organism>
<evidence type="ECO:0000313" key="2">
    <source>
        <dbReference type="Proteomes" id="UP001055879"/>
    </source>
</evidence>
<proteinExistence type="predicted"/>